<dbReference type="RefSeq" id="WP_263340603.1">
    <property type="nucleotide sequence ID" value="NZ_JAGSYH010000006.1"/>
</dbReference>
<dbReference type="SUPFAM" id="SSF63411">
    <property type="entry name" value="LuxS/MPP-like metallohydrolase"/>
    <property type="match status" value="4"/>
</dbReference>
<dbReference type="PANTHER" id="PTHR11851">
    <property type="entry name" value="METALLOPROTEASE"/>
    <property type="match status" value="1"/>
</dbReference>
<evidence type="ECO:0000259" key="2">
    <source>
        <dbReference type="Pfam" id="PF00675"/>
    </source>
</evidence>
<dbReference type="InterPro" id="IPR011765">
    <property type="entry name" value="Pept_M16_N"/>
</dbReference>
<feature type="signal peptide" evidence="1">
    <location>
        <begin position="1"/>
        <end position="31"/>
    </location>
</feature>
<comment type="caution">
    <text evidence="4">The sequence shown here is derived from an EMBL/GenBank/DDBJ whole genome shotgun (WGS) entry which is preliminary data.</text>
</comment>
<proteinExistence type="predicted"/>
<feature type="domain" description="Peptidase M16 N-terminal" evidence="2">
    <location>
        <begin position="57"/>
        <end position="187"/>
    </location>
</feature>
<evidence type="ECO:0000313" key="4">
    <source>
        <dbReference type="EMBL" id="MFC5864209.1"/>
    </source>
</evidence>
<dbReference type="InterPro" id="IPR007863">
    <property type="entry name" value="Peptidase_M16_C"/>
</dbReference>
<protein>
    <submittedName>
        <fullName evidence="4">M16 family metallopeptidase</fullName>
    </submittedName>
</protein>
<dbReference type="InterPro" id="IPR050361">
    <property type="entry name" value="MPP/UQCRC_Complex"/>
</dbReference>
<organism evidence="4 5">
    <name type="scientific">Acidicapsa dinghuensis</name>
    <dbReference type="NCBI Taxonomy" id="2218256"/>
    <lineage>
        <taxon>Bacteria</taxon>
        <taxon>Pseudomonadati</taxon>
        <taxon>Acidobacteriota</taxon>
        <taxon>Terriglobia</taxon>
        <taxon>Terriglobales</taxon>
        <taxon>Acidobacteriaceae</taxon>
        <taxon>Acidicapsa</taxon>
    </lineage>
</organism>
<feature type="domain" description="Peptidase M16 C-terminal" evidence="3">
    <location>
        <begin position="218"/>
        <end position="390"/>
    </location>
</feature>
<feature type="chain" id="PRO_5046911182" evidence="1">
    <location>
        <begin position="32"/>
        <end position="952"/>
    </location>
</feature>
<dbReference type="Pfam" id="PF00675">
    <property type="entry name" value="Peptidase_M16"/>
    <property type="match status" value="2"/>
</dbReference>
<feature type="domain" description="Peptidase M16 N-terminal" evidence="2">
    <location>
        <begin position="532"/>
        <end position="633"/>
    </location>
</feature>
<evidence type="ECO:0000256" key="1">
    <source>
        <dbReference type="SAM" id="SignalP"/>
    </source>
</evidence>
<keyword evidence="1" id="KW-0732">Signal</keyword>
<keyword evidence="5" id="KW-1185">Reference proteome</keyword>
<accession>A0ABW1EJU5</accession>
<gene>
    <name evidence="4" type="ORF">ACFPT7_18030</name>
</gene>
<dbReference type="InterPro" id="IPR011249">
    <property type="entry name" value="Metalloenz_LuxS/M16"/>
</dbReference>
<name>A0ABW1EJU5_9BACT</name>
<dbReference type="Gene3D" id="3.30.830.10">
    <property type="entry name" value="Metalloenzyme, LuxS/M16 peptidase-like"/>
    <property type="match status" value="4"/>
</dbReference>
<dbReference type="Pfam" id="PF05193">
    <property type="entry name" value="Peptidase_M16_C"/>
    <property type="match status" value="2"/>
</dbReference>
<evidence type="ECO:0000313" key="5">
    <source>
        <dbReference type="Proteomes" id="UP001596091"/>
    </source>
</evidence>
<reference evidence="5" key="1">
    <citation type="journal article" date="2019" name="Int. J. Syst. Evol. Microbiol.">
        <title>The Global Catalogue of Microorganisms (GCM) 10K type strain sequencing project: providing services to taxonomists for standard genome sequencing and annotation.</title>
        <authorList>
            <consortium name="The Broad Institute Genomics Platform"/>
            <consortium name="The Broad Institute Genome Sequencing Center for Infectious Disease"/>
            <person name="Wu L."/>
            <person name="Ma J."/>
        </authorList>
    </citation>
    <scope>NUCLEOTIDE SEQUENCE [LARGE SCALE GENOMIC DNA]</scope>
    <source>
        <strain evidence="5">JCM 4087</strain>
    </source>
</reference>
<evidence type="ECO:0000259" key="3">
    <source>
        <dbReference type="Pfam" id="PF05193"/>
    </source>
</evidence>
<dbReference type="PANTHER" id="PTHR11851:SF224">
    <property type="entry name" value="PROCESSING PROTEASE"/>
    <property type="match status" value="1"/>
</dbReference>
<dbReference type="Proteomes" id="UP001596091">
    <property type="component" value="Unassembled WGS sequence"/>
</dbReference>
<sequence>MNSYVRRAFGCASLLCSVLAAGLIAVQLAVAAETAETHLKVPALKYEKYTLPNGLEVILREDHRLPLVAVDLWYHVGPVNEKAGRTGFAHLFEHMMFEGSEHVGEKAHFKYLEGAGATDINGTTSYDRTNYFETVPSNQLDLALWLESDRMGFLLETLDRTKLTNQRDVVRNELRQDEGQPYDVADEAIGHLLFPKTHPYYGNVIGSHADVEAARLLDVRDFFHQYYTPNNASIAIVGDFDPKVVKEKVARFFGPIPRGPAVEKPNVVTPPIAEQKRETVTDTIQLPRLTVAWLTPEAFHAGDASADMFTSILGAGKVSRLYQELVYKTQVAQSVQCYNQSLMVTSMAQCDIIARPGVKLEDLEAAFDKQVQALRTEGPTQAELDQARNQTLTRLVEGLQRLGGFGGVADMFDRYNQYLHDPGYLPKDVARYEALTPASVKEIGQQVFGKSQSVVVYCVPGKKVTEDVPRSPDNTDADVKVVPPYTEAFENAQEWRKDTPKPGPEPTLHLPAPQSFTAANGMKVYVMESHELPVLSASLVTLAGGEKNPTDKPGLAAYTSRMLTEGTATRSSTQLADDAAQIGASLGSNASMDAASVSISSLSNKASEALDLLSDVALHPAFRPEEVDRIRQQRLVAIIQESDQPYLAALRVGDKAVYGDSPYGFRPAGTTESVKATTDADLKSFWAAHYQPTDSALVLSGDVTMVEAKRLAEKYFGSWKGTAESAESAGAAITQPASPERKILLVDKPGSPQTTLLAFGLGVPRNTPDYAAITEMNSILGGLFSSRINMNLREKHGYTYGAFSVFSYFRDGGPFYTGGQVRTDVTAPAVKELFSELDRIHTDPATPDELKLAKDNALRSLPGQYETASNQAGLTAELFVYGLPNDYFQKLPGQYAAVTPEQVAKAATDYIHPDHLVLVAVGDRAKIEAGLKDLNLGLIELRDASGKLVEQK</sequence>
<dbReference type="EMBL" id="JBHSPH010000008">
    <property type="protein sequence ID" value="MFC5864209.1"/>
    <property type="molecule type" value="Genomic_DNA"/>
</dbReference>
<feature type="domain" description="Peptidase M16 C-terminal" evidence="3">
    <location>
        <begin position="680"/>
        <end position="855"/>
    </location>
</feature>